<evidence type="ECO:0000313" key="3">
    <source>
        <dbReference type="Proteomes" id="UP000287651"/>
    </source>
</evidence>
<dbReference type="Proteomes" id="UP000287651">
    <property type="component" value="Unassembled WGS sequence"/>
</dbReference>
<organism evidence="2 3">
    <name type="scientific">Ensete ventricosum</name>
    <name type="common">Abyssinian banana</name>
    <name type="synonym">Musa ensete</name>
    <dbReference type="NCBI Taxonomy" id="4639"/>
    <lineage>
        <taxon>Eukaryota</taxon>
        <taxon>Viridiplantae</taxon>
        <taxon>Streptophyta</taxon>
        <taxon>Embryophyta</taxon>
        <taxon>Tracheophyta</taxon>
        <taxon>Spermatophyta</taxon>
        <taxon>Magnoliopsida</taxon>
        <taxon>Liliopsida</taxon>
        <taxon>Zingiberales</taxon>
        <taxon>Musaceae</taxon>
        <taxon>Ensete</taxon>
    </lineage>
</organism>
<reference evidence="2 3" key="1">
    <citation type="journal article" date="2014" name="Agronomy (Basel)">
        <title>A Draft Genome Sequence for Ensete ventricosum, the Drought-Tolerant Tree Against Hunger.</title>
        <authorList>
            <person name="Harrison J."/>
            <person name="Moore K.A."/>
            <person name="Paszkiewicz K."/>
            <person name="Jones T."/>
            <person name="Grant M."/>
            <person name="Ambacheew D."/>
            <person name="Muzemil S."/>
            <person name="Studholme D.J."/>
        </authorList>
    </citation>
    <scope>NUCLEOTIDE SEQUENCE [LARGE SCALE GENOMIC DNA]</scope>
</reference>
<evidence type="ECO:0000256" key="1">
    <source>
        <dbReference type="SAM" id="MobiDB-lite"/>
    </source>
</evidence>
<dbReference type="EMBL" id="AMZH03032879">
    <property type="protein sequence ID" value="RRT32264.1"/>
    <property type="molecule type" value="Genomic_DNA"/>
</dbReference>
<sequence length="102" mass="11321">MTQGSSLEEDRDSPEDYRGSRKACQDGISPKFARSSPKGLGSSLGTRREIAGRRPKTHRKNAGGCRIGRRIDDSTEDPPLRTMVLPSPWPYYPLPCICIPSF</sequence>
<protein>
    <submittedName>
        <fullName evidence="2">Uncharacterized protein</fullName>
    </submittedName>
</protein>
<feature type="region of interest" description="Disordered" evidence="1">
    <location>
        <begin position="1"/>
        <end position="79"/>
    </location>
</feature>
<proteinExistence type="predicted"/>
<comment type="caution">
    <text evidence="2">The sequence shown here is derived from an EMBL/GenBank/DDBJ whole genome shotgun (WGS) entry which is preliminary data.</text>
</comment>
<gene>
    <name evidence="2" type="ORF">B296_00051982</name>
</gene>
<dbReference type="AlphaFoldDB" id="A0A426WY65"/>
<name>A0A426WY65_ENSVE</name>
<evidence type="ECO:0000313" key="2">
    <source>
        <dbReference type="EMBL" id="RRT32264.1"/>
    </source>
</evidence>
<accession>A0A426WY65</accession>